<dbReference type="SUPFAM" id="SSF46785">
    <property type="entry name" value="Winged helix' DNA-binding domain"/>
    <property type="match status" value="1"/>
</dbReference>
<proteinExistence type="predicted"/>
<evidence type="ECO:0000313" key="1">
    <source>
        <dbReference type="EMBL" id="GCE32046.1"/>
    </source>
</evidence>
<organism evidence="1 2">
    <name type="scientific">Dictyobacter alpinus</name>
    <dbReference type="NCBI Taxonomy" id="2014873"/>
    <lineage>
        <taxon>Bacteria</taxon>
        <taxon>Bacillati</taxon>
        <taxon>Chloroflexota</taxon>
        <taxon>Ktedonobacteria</taxon>
        <taxon>Ktedonobacterales</taxon>
        <taxon>Dictyobacteraceae</taxon>
        <taxon>Dictyobacter</taxon>
    </lineage>
</organism>
<accession>A0A402BL45</accession>
<dbReference type="OrthoDB" id="141000at2"/>
<dbReference type="InterPro" id="IPR036390">
    <property type="entry name" value="WH_DNA-bd_sf"/>
</dbReference>
<comment type="caution">
    <text evidence="1">The sequence shown here is derived from an EMBL/GenBank/DDBJ whole genome shotgun (WGS) entry which is preliminary data.</text>
</comment>
<dbReference type="RefSeq" id="WP_126632056.1">
    <property type="nucleotide sequence ID" value="NZ_BIFT01000003.1"/>
</dbReference>
<dbReference type="AlphaFoldDB" id="A0A402BL45"/>
<keyword evidence="2" id="KW-1185">Reference proteome</keyword>
<evidence type="ECO:0000313" key="2">
    <source>
        <dbReference type="Proteomes" id="UP000287171"/>
    </source>
</evidence>
<dbReference type="Proteomes" id="UP000287171">
    <property type="component" value="Unassembled WGS sequence"/>
</dbReference>
<sequence length="702" mass="81220">MSVLQQELPPLLKEEVLPLLTSDQITDQHMDVLRWLVWLSLLTREELGRVLKRDTQTLWNHLDFLTKCGLIDYVILNETGWPRRHHRYYITDLGLHVLAARHAPALSARKIAMSYPVTQADLLERLARPRVHLLLCELVTRLITECPAGYHLSSYQQPYKQAYRDVTGKNHTMTFDAAFLLQTPGGAQHAFYIHIDQPEHMFSQKEAKVFIKKLFALRQWMRLQGEVMPHLLLLSGVERFSFWSEHLERITLNQGISLLSGSITDTGQMRKGAYAPIWIPFQKLPEHDGRVKESDLLDLLSLLDRPISSRIAEQFSQYFTFQHLLLRKEANALSPNRRTLKRYVESSLQEASTALTALLTPRVLSPEERKQRPAHAEMSREILDILYGAKEERLAMSTQLTLALSNQQKDILAHLTRHPYLSQPDLLTLLHPESQNERLLARQMTPLIHMGFVRVYSWDNAPSWRVHERYYASESVLRFFAVRHGLSPAYYLHPIFPKDEKRHPVSPLSRKVVWLQHGAGLLKQQMPHTAGVYTCVRAILAASYQGAPYRINYWKSAQESVRWHQDPFHTEEDEPVSFIRPDAELLYTVNDVFIPRPLLIEYDRATTYSREHTRKMRCYADYQHLSRTMLPPMLMIVRNERAAQSVRAAIVSEKAFDVRVIMILEEQVVREGLLPVLDQLRCLSLPTEGDTVALSSPIRESG</sequence>
<dbReference type="EMBL" id="BIFT01000003">
    <property type="protein sequence ID" value="GCE32046.1"/>
    <property type="molecule type" value="Genomic_DNA"/>
</dbReference>
<gene>
    <name evidence="1" type="ORF">KDA_75300</name>
</gene>
<reference evidence="2" key="1">
    <citation type="submission" date="2018-12" db="EMBL/GenBank/DDBJ databases">
        <title>Tengunoibacter tsumagoiensis gen. nov., sp. nov., Dictyobacter kobayashii sp. nov., D. alpinus sp. nov., and D. joshuensis sp. nov. and description of Dictyobacteraceae fam. nov. within the order Ktedonobacterales isolated from Tengu-no-mugimeshi.</title>
        <authorList>
            <person name="Wang C.M."/>
            <person name="Zheng Y."/>
            <person name="Sakai Y."/>
            <person name="Toyoda A."/>
            <person name="Minakuchi Y."/>
            <person name="Abe K."/>
            <person name="Yokota A."/>
            <person name="Yabe S."/>
        </authorList>
    </citation>
    <scope>NUCLEOTIDE SEQUENCE [LARGE SCALE GENOMIC DNA]</scope>
    <source>
        <strain evidence="2">Uno16</strain>
    </source>
</reference>
<protein>
    <submittedName>
        <fullName evidence="1">Uncharacterized protein</fullName>
    </submittedName>
</protein>
<name>A0A402BL45_9CHLR</name>